<keyword evidence="1" id="KW-0812">Transmembrane</keyword>
<dbReference type="AlphaFoldDB" id="A0A5E4Z9M4"/>
<proteinExistence type="predicted"/>
<evidence type="ECO:0000256" key="1">
    <source>
        <dbReference type="SAM" id="Phobius"/>
    </source>
</evidence>
<dbReference type="Proteomes" id="UP000414233">
    <property type="component" value="Unassembled WGS sequence"/>
</dbReference>
<sequence>MNWPRRIGWRRGVLGVAVIAILALAAVRLIGHIQSDVPEIALVIGEPWEAMRQRSSAKIDPAIPGHVWGRIPKIDARLRFIDPTYGFVTPPARFFSVGFDDERVNNVRMSPQIEPLLLDDALKIVLDLEEQWRKGGWQLTFPEGWPAFADTPQWRAQIQACRASTTYWQAESKYQALLTVACFQDDRHPNEERYLITLALAKPWLK</sequence>
<feature type="transmembrane region" description="Helical" evidence="1">
    <location>
        <begin position="12"/>
        <end position="31"/>
    </location>
</feature>
<dbReference type="OrthoDB" id="6942177at2"/>
<reference evidence="2 3" key="1">
    <citation type="submission" date="2019-08" db="EMBL/GenBank/DDBJ databases">
        <authorList>
            <person name="Peeters C."/>
        </authorList>
    </citation>
    <scope>NUCLEOTIDE SEQUENCE [LARGE SCALE GENOMIC DNA]</scope>
    <source>
        <strain evidence="2 3">LMG 30175</strain>
    </source>
</reference>
<gene>
    <name evidence="2" type="ORF">PTE30175_05053</name>
</gene>
<accession>A0A5E4Z9M4</accession>
<dbReference type="EMBL" id="CABPRZ010000033">
    <property type="protein sequence ID" value="VVE57030.1"/>
    <property type="molecule type" value="Genomic_DNA"/>
</dbReference>
<organism evidence="2 3">
    <name type="scientific">Pandoraea terrae</name>
    <dbReference type="NCBI Taxonomy" id="1537710"/>
    <lineage>
        <taxon>Bacteria</taxon>
        <taxon>Pseudomonadati</taxon>
        <taxon>Pseudomonadota</taxon>
        <taxon>Betaproteobacteria</taxon>
        <taxon>Burkholderiales</taxon>
        <taxon>Burkholderiaceae</taxon>
        <taxon>Pandoraea</taxon>
    </lineage>
</organism>
<protein>
    <submittedName>
        <fullName evidence="2">Uncharacterized protein</fullName>
    </submittedName>
</protein>
<evidence type="ECO:0000313" key="2">
    <source>
        <dbReference type="EMBL" id="VVE57030.1"/>
    </source>
</evidence>
<name>A0A5E4Z9M4_9BURK</name>
<evidence type="ECO:0000313" key="3">
    <source>
        <dbReference type="Proteomes" id="UP000414233"/>
    </source>
</evidence>
<keyword evidence="3" id="KW-1185">Reference proteome</keyword>
<keyword evidence="1" id="KW-0472">Membrane</keyword>
<keyword evidence="1" id="KW-1133">Transmembrane helix</keyword>